<keyword evidence="2" id="KW-1185">Reference proteome</keyword>
<evidence type="ECO:0000313" key="1">
    <source>
        <dbReference type="EMBL" id="CAH3162355.1"/>
    </source>
</evidence>
<dbReference type="AlphaFoldDB" id="A0AAU9XZ37"/>
<reference evidence="1 2" key="1">
    <citation type="submission" date="2022-05" db="EMBL/GenBank/DDBJ databases">
        <authorList>
            <consortium name="Genoscope - CEA"/>
            <person name="William W."/>
        </authorList>
    </citation>
    <scope>NUCLEOTIDE SEQUENCE [LARGE SCALE GENOMIC DNA]</scope>
</reference>
<accession>A0AAU9XZ37</accession>
<dbReference type="EMBL" id="CALNXJ010000084">
    <property type="protein sequence ID" value="CAH3162355.1"/>
    <property type="molecule type" value="Genomic_DNA"/>
</dbReference>
<protein>
    <submittedName>
        <fullName evidence="1">Uncharacterized protein</fullName>
    </submittedName>
</protein>
<feature type="non-terminal residue" evidence="1">
    <location>
        <position position="128"/>
    </location>
</feature>
<evidence type="ECO:0000313" key="2">
    <source>
        <dbReference type="Proteomes" id="UP001159428"/>
    </source>
</evidence>
<sequence>MNNKTFTNKLDIAEEFNKYFISVGPSLASTIDHYNEEPTKYINKSPVSSFIMSPVGAPTKYINRLKVSLFTYKLKKDKSNTPAALLNIPTPASEIHSYNTRYVANQNFFKPSVRANYGMSTFKFSAIK</sequence>
<proteinExistence type="predicted"/>
<comment type="caution">
    <text evidence="1">The sequence shown here is derived from an EMBL/GenBank/DDBJ whole genome shotgun (WGS) entry which is preliminary data.</text>
</comment>
<organism evidence="1 2">
    <name type="scientific">Pocillopora meandrina</name>
    <dbReference type="NCBI Taxonomy" id="46732"/>
    <lineage>
        <taxon>Eukaryota</taxon>
        <taxon>Metazoa</taxon>
        <taxon>Cnidaria</taxon>
        <taxon>Anthozoa</taxon>
        <taxon>Hexacorallia</taxon>
        <taxon>Scleractinia</taxon>
        <taxon>Astrocoeniina</taxon>
        <taxon>Pocilloporidae</taxon>
        <taxon>Pocillopora</taxon>
    </lineage>
</organism>
<name>A0AAU9XZ37_9CNID</name>
<dbReference type="Proteomes" id="UP001159428">
    <property type="component" value="Unassembled WGS sequence"/>
</dbReference>
<gene>
    <name evidence="1" type="ORF">PMEA_00034165</name>
</gene>